<evidence type="ECO:0000256" key="1">
    <source>
        <dbReference type="SAM" id="Phobius"/>
    </source>
</evidence>
<reference evidence="2" key="1">
    <citation type="submission" date="2019-08" db="EMBL/GenBank/DDBJ databases">
        <authorList>
            <person name="Kucharzyk K."/>
            <person name="Murdoch R.W."/>
            <person name="Higgins S."/>
            <person name="Loffler F."/>
        </authorList>
    </citation>
    <scope>NUCLEOTIDE SEQUENCE</scope>
</reference>
<dbReference type="EMBL" id="VSSQ01109069">
    <property type="protein sequence ID" value="MPN47517.1"/>
    <property type="molecule type" value="Genomic_DNA"/>
</dbReference>
<sequence length="92" mass="9637">MFVGALCCGALVPVSMSAMVYIPGMKPEYMGAAGGYANTMRFLAAFVIPSYIIAPIAGTNFNVFMAFAAAAVVLFGVFTLGLPEVFANQQNN</sequence>
<accession>A0A645I836</accession>
<keyword evidence="1" id="KW-0472">Membrane</keyword>
<proteinExistence type="predicted"/>
<feature type="transmembrane region" description="Helical" evidence="1">
    <location>
        <begin position="61"/>
        <end position="82"/>
    </location>
</feature>
<evidence type="ECO:0008006" key="3">
    <source>
        <dbReference type="Google" id="ProtNLM"/>
    </source>
</evidence>
<comment type="caution">
    <text evidence="2">The sequence shown here is derived from an EMBL/GenBank/DDBJ whole genome shotgun (WGS) entry which is preliminary data.</text>
</comment>
<dbReference type="AlphaFoldDB" id="A0A645I836"/>
<name>A0A645I836_9ZZZZ</name>
<gene>
    <name evidence="2" type="ORF">SDC9_195119</name>
</gene>
<keyword evidence="1" id="KW-0812">Transmembrane</keyword>
<organism evidence="2">
    <name type="scientific">bioreactor metagenome</name>
    <dbReference type="NCBI Taxonomy" id="1076179"/>
    <lineage>
        <taxon>unclassified sequences</taxon>
        <taxon>metagenomes</taxon>
        <taxon>ecological metagenomes</taxon>
    </lineage>
</organism>
<evidence type="ECO:0000313" key="2">
    <source>
        <dbReference type="EMBL" id="MPN47517.1"/>
    </source>
</evidence>
<protein>
    <recommendedName>
        <fullName evidence="3">Major facilitator superfamily (MFS) profile domain-containing protein</fullName>
    </recommendedName>
</protein>
<feature type="transmembrane region" description="Helical" evidence="1">
    <location>
        <begin position="33"/>
        <end position="54"/>
    </location>
</feature>
<keyword evidence="1" id="KW-1133">Transmembrane helix</keyword>